<dbReference type="EMBL" id="GBRH01278358">
    <property type="protein sequence ID" value="JAD19537.1"/>
    <property type="molecule type" value="Transcribed_RNA"/>
</dbReference>
<accession>A0A0A8Y685</accession>
<reference evidence="1" key="1">
    <citation type="submission" date="2014-09" db="EMBL/GenBank/DDBJ databases">
        <authorList>
            <person name="Magalhaes I.L.F."/>
            <person name="Oliveira U."/>
            <person name="Santos F.R."/>
            <person name="Vidigal T.H.D.A."/>
            <person name="Brescovit A.D."/>
            <person name="Santos A.J."/>
        </authorList>
    </citation>
    <scope>NUCLEOTIDE SEQUENCE</scope>
    <source>
        <tissue evidence="1">Shoot tissue taken approximately 20 cm above the soil surface</tissue>
    </source>
</reference>
<proteinExistence type="predicted"/>
<evidence type="ECO:0000313" key="1">
    <source>
        <dbReference type="EMBL" id="JAD19537.1"/>
    </source>
</evidence>
<protein>
    <submittedName>
        <fullName evidence="1">Uncharacterized protein</fullName>
    </submittedName>
</protein>
<reference evidence="1" key="2">
    <citation type="journal article" date="2015" name="Data Brief">
        <title>Shoot transcriptome of the giant reed, Arundo donax.</title>
        <authorList>
            <person name="Barrero R.A."/>
            <person name="Guerrero F.D."/>
            <person name="Moolhuijzen P."/>
            <person name="Goolsby J.A."/>
            <person name="Tidwell J."/>
            <person name="Bellgard S.E."/>
            <person name="Bellgard M.I."/>
        </authorList>
    </citation>
    <scope>NUCLEOTIDE SEQUENCE</scope>
    <source>
        <tissue evidence="1">Shoot tissue taken approximately 20 cm above the soil surface</tissue>
    </source>
</reference>
<organism evidence="1">
    <name type="scientific">Arundo donax</name>
    <name type="common">Giant reed</name>
    <name type="synonym">Donax arundinaceus</name>
    <dbReference type="NCBI Taxonomy" id="35708"/>
    <lineage>
        <taxon>Eukaryota</taxon>
        <taxon>Viridiplantae</taxon>
        <taxon>Streptophyta</taxon>
        <taxon>Embryophyta</taxon>
        <taxon>Tracheophyta</taxon>
        <taxon>Spermatophyta</taxon>
        <taxon>Magnoliopsida</taxon>
        <taxon>Liliopsida</taxon>
        <taxon>Poales</taxon>
        <taxon>Poaceae</taxon>
        <taxon>PACMAD clade</taxon>
        <taxon>Arundinoideae</taxon>
        <taxon>Arundineae</taxon>
        <taxon>Arundo</taxon>
    </lineage>
</organism>
<name>A0A0A8Y685_ARUDO</name>
<sequence>MIKIFCCFLFLVCFSYLFLISTLLYPEVLVHLADQ</sequence>
<dbReference type="AlphaFoldDB" id="A0A0A8Y685"/>